<dbReference type="PROSITE" id="PS00745">
    <property type="entry name" value="RF_PROK_I"/>
    <property type="match status" value="1"/>
</dbReference>
<comment type="function">
    <text evidence="1 8">Peptide chain release factor 1 directs the termination of translation in response to the peptide chain termination codons UAG and UAA.</text>
</comment>
<gene>
    <name evidence="8" type="primary">prfA</name>
    <name evidence="11" type="ORF">LRN_1202</name>
</gene>
<dbReference type="InterPro" id="IPR005139">
    <property type="entry name" value="PCRF"/>
</dbReference>
<evidence type="ECO:0000256" key="4">
    <source>
        <dbReference type="ARBA" id="ARBA00022481"/>
    </source>
</evidence>
<comment type="PTM">
    <text evidence="8">Methylated by PrmC. Methylation increases the termination efficiency of RF1.</text>
</comment>
<sequence length="360" mass="41049">MDKLFDRLQMLADRYEELGELLSDPDVIADSKRFMELSKEMADLRETVEKYEKYKQVVQQIKDDEEMLSTGLDDEMSAMVKEELSDSKNEKQKLEQEIKILLLPKDPNDGKDLIMEIRGAAGGDEASLFAADLFSMYSKYAERQGWSIEVIDKNMTEVGGFKEIALTINGKNVWSKLKYESGAHRVQRVPVTESAGRVHTSTATVVVMPEEEDVEIDLDPKDIRVDVYRSSGAGGQHINKTSSAVRMTHLPTGIVVAMQDQRSQQQNREKAMKILKARVYDYYKSQEQSEYDENRKSAVGTGDRSERIRTYNYPQNRVTDHRIGLSLNKLDRIMNGELDDVIDALVLYDQTKALEELQNG</sequence>
<evidence type="ECO:0000256" key="9">
    <source>
        <dbReference type="SAM" id="Coils"/>
    </source>
</evidence>
<evidence type="ECO:0000256" key="8">
    <source>
        <dbReference type="HAMAP-Rule" id="MF_00093"/>
    </source>
</evidence>
<keyword evidence="5 8" id="KW-0963">Cytoplasm</keyword>
<proteinExistence type="inferred from homology"/>
<dbReference type="Gene3D" id="3.30.70.1660">
    <property type="match status" value="1"/>
</dbReference>
<evidence type="ECO:0000313" key="12">
    <source>
        <dbReference type="Proteomes" id="UP000031011"/>
    </source>
</evidence>
<comment type="similarity">
    <text evidence="3 8">Belongs to the prokaryotic/mitochondrial release factor family.</text>
</comment>
<keyword evidence="6 8" id="KW-0648">Protein biosynthesis</keyword>
<dbReference type="Pfam" id="PF00472">
    <property type="entry name" value="RF-1"/>
    <property type="match status" value="1"/>
</dbReference>
<dbReference type="Proteomes" id="UP000031011">
    <property type="component" value="Unassembled WGS sequence"/>
</dbReference>
<dbReference type="NCBIfam" id="TIGR00019">
    <property type="entry name" value="prfA"/>
    <property type="match status" value="1"/>
</dbReference>
<dbReference type="EMBL" id="AWYA01000059">
    <property type="protein sequence ID" value="KIC05128.1"/>
    <property type="molecule type" value="Genomic_DNA"/>
</dbReference>
<keyword evidence="4 8" id="KW-0488">Methylation</keyword>
<organism evidence="11 12">
    <name type="scientific">Ligilactobacillus ruminis DPC 6832</name>
    <dbReference type="NCBI Taxonomy" id="1402208"/>
    <lineage>
        <taxon>Bacteria</taxon>
        <taxon>Bacillati</taxon>
        <taxon>Bacillota</taxon>
        <taxon>Bacilli</taxon>
        <taxon>Lactobacillales</taxon>
        <taxon>Lactobacillaceae</taxon>
        <taxon>Ligilactobacillus</taxon>
    </lineage>
</organism>
<dbReference type="FunFam" id="3.30.160.20:FF:000004">
    <property type="entry name" value="Peptide chain release factor 1"/>
    <property type="match status" value="1"/>
</dbReference>
<dbReference type="InterPro" id="IPR004373">
    <property type="entry name" value="RF-1"/>
</dbReference>
<dbReference type="FunFam" id="3.30.70.1660:FF:000002">
    <property type="entry name" value="Peptide chain release factor 1"/>
    <property type="match status" value="1"/>
</dbReference>
<dbReference type="NCBIfam" id="NF001859">
    <property type="entry name" value="PRK00591.1"/>
    <property type="match status" value="1"/>
</dbReference>
<evidence type="ECO:0000259" key="10">
    <source>
        <dbReference type="PROSITE" id="PS00745"/>
    </source>
</evidence>
<dbReference type="AlphaFoldDB" id="A0A837DUX7"/>
<evidence type="ECO:0000256" key="3">
    <source>
        <dbReference type="ARBA" id="ARBA00010835"/>
    </source>
</evidence>
<accession>A0A837DUX7</accession>
<dbReference type="Gene3D" id="3.30.160.20">
    <property type="match status" value="1"/>
</dbReference>
<dbReference type="PANTHER" id="PTHR43804">
    <property type="entry name" value="LD18447P"/>
    <property type="match status" value="1"/>
</dbReference>
<dbReference type="InterPro" id="IPR050057">
    <property type="entry name" value="Prokaryotic/Mito_RF"/>
</dbReference>
<evidence type="ECO:0000256" key="7">
    <source>
        <dbReference type="ARBA" id="ARBA00050039"/>
    </source>
</evidence>
<reference evidence="11 12" key="1">
    <citation type="journal article" date="2015" name="BMC Microbiol.">
        <title>Lactobacillus ruminis strains cluster according to their mammalian gut source.</title>
        <authorList>
            <person name="O' Donnell M.M."/>
            <person name="Harris H.M."/>
            <person name="Lynch D.B."/>
            <person name="Ross R.P."/>
            <person name="O'Toole P.W."/>
        </authorList>
    </citation>
    <scope>NUCLEOTIDE SEQUENCE [LARGE SCALE GENOMIC DNA]</scope>
    <source>
        <strain evidence="11 12">DPC 6832</strain>
    </source>
</reference>
<dbReference type="Gene3D" id="6.10.140.1950">
    <property type="match status" value="1"/>
</dbReference>
<dbReference type="SUPFAM" id="SSF75620">
    <property type="entry name" value="Release factor"/>
    <property type="match status" value="1"/>
</dbReference>
<name>A0A837DUX7_9LACO</name>
<evidence type="ECO:0000313" key="11">
    <source>
        <dbReference type="EMBL" id="KIC05128.1"/>
    </source>
</evidence>
<evidence type="ECO:0000256" key="5">
    <source>
        <dbReference type="ARBA" id="ARBA00022490"/>
    </source>
</evidence>
<dbReference type="HAMAP" id="MF_00093">
    <property type="entry name" value="Rel_fac_1"/>
    <property type="match status" value="1"/>
</dbReference>
<feature type="domain" description="Prokaryotic-type class I peptide chain release factors" evidence="10">
    <location>
        <begin position="229"/>
        <end position="245"/>
    </location>
</feature>
<dbReference type="SMART" id="SM00937">
    <property type="entry name" value="PCRF"/>
    <property type="match status" value="1"/>
</dbReference>
<evidence type="ECO:0000256" key="2">
    <source>
        <dbReference type="ARBA" id="ARBA00004496"/>
    </source>
</evidence>
<comment type="subcellular location">
    <subcellularLocation>
        <location evidence="2 8">Cytoplasm</location>
    </subcellularLocation>
</comment>
<dbReference type="InterPro" id="IPR045853">
    <property type="entry name" value="Pep_chain_release_fac_I_sf"/>
</dbReference>
<feature type="coiled-coil region" evidence="9">
    <location>
        <begin position="34"/>
        <end position="97"/>
    </location>
</feature>
<protein>
    <recommendedName>
        <fullName evidence="7 8">Peptide chain release factor 1</fullName>
        <shortName evidence="8">RF-1</shortName>
    </recommendedName>
</protein>
<comment type="caution">
    <text evidence="11">The sequence shown here is derived from an EMBL/GenBank/DDBJ whole genome shotgun (WGS) entry which is preliminary data.</text>
</comment>
<dbReference type="Pfam" id="PF03462">
    <property type="entry name" value="PCRF"/>
    <property type="match status" value="1"/>
</dbReference>
<dbReference type="GO" id="GO:0016149">
    <property type="term" value="F:translation release factor activity, codon specific"/>
    <property type="evidence" value="ECO:0007669"/>
    <property type="project" value="UniProtKB-UniRule"/>
</dbReference>
<evidence type="ECO:0000256" key="6">
    <source>
        <dbReference type="ARBA" id="ARBA00022917"/>
    </source>
</evidence>
<dbReference type="FunFam" id="3.30.70.1660:FF:000004">
    <property type="entry name" value="Peptide chain release factor 1"/>
    <property type="match status" value="1"/>
</dbReference>
<evidence type="ECO:0000256" key="1">
    <source>
        <dbReference type="ARBA" id="ARBA00002986"/>
    </source>
</evidence>
<dbReference type="InterPro" id="IPR000352">
    <property type="entry name" value="Pep_chain_release_fac_I"/>
</dbReference>
<feature type="modified residue" description="N5-methylglutamine" evidence="8">
    <location>
        <position position="236"/>
    </location>
</feature>
<dbReference type="PANTHER" id="PTHR43804:SF7">
    <property type="entry name" value="LD18447P"/>
    <property type="match status" value="1"/>
</dbReference>
<dbReference type="GO" id="GO:0005829">
    <property type="term" value="C:cytosol"/>
    <property type="evidence" value="ECO:0007669"/>
    <property type="project" value="UniProtKB-ARBA"/>
</dbReference>
<keyword evidence="9" id="KW-0175">Coiled coil</keyword>